<organism evidence="2 3">
    <name type="scientific">Trichoplusia ni</name>
    <name type="common">Cabbage looper</name>
    <dbReference type="NCBI Taxonomy" id="7111"/>
    <lineage>
        <taxon>Eukaryota</taxon>
        <taxon>Metazoa</taxon>
        <taxon>Ecdysozoa</taxon>
        <taxon>Arthropoda</taxon>
        <taxon>Hexapoda</taxon>
        <taxon>Insecta</taxon>
        <taxon>Pterygota</taxon>
        <taxon>Neoptera</taxon>
        <taxon>Endopterygota</taxon>
        <taxon>Lepidoptera</taxon>
        <taxon>Glossata</taxon>
        <taxon>Ditrysia</taxon>
        <taxon>Noctuoidea</taxon>
        <taxon>Noctuidae</taxon>
        <taxon>Plusiinae</taxon>
        <taxon>Trichoplusia</taxon>
    </lineage>
</organism>
<proteinExistence type="predicted"/>
<dbReference type="AlphaFoldDB" id="A0A7E5VMM3"/>
<dbReference type="Proteomes" id="UP000322000">
    <property type="component" value="Chromosome 6"/>
</dbReference>
<dbReference type="InterPro" id="IPR036691">
    <property type="entry name" value="Endo/exonu/phosph_ase_sf"/>
</dbReference>
<evidence type="ECO:0000313" key="2">
    <source>
        <dbReference type="Proteomes" id="UP000322000"/>
    </source>
</evidence>
<dbReference type="InterPro" id="IPR027124">
    <property type="entry name" value="Swc5/CFDP1/2"/>
</dbReference>
<protein>
    <submittedName>
        <fullName evidence="3">Craniofacial development protein 2-like</fullName>
    </submittedName>
</protein>
<keyword evidence="2" id="KW-1185">Reference proteome</keyword>
<evidence type="ECO:0000313" key="3">
    <source>
        <dbReference type="RefSeq" id="XP_026729564.1"/>
    </source>
</evidence>
<reference evidence="3" key="1">
    <citation type="submission" date="2025-08" db="UniProtKB">
        <authorList>
            <consortium name="RefSeq"/>
        </authorList>
    </citation>
    <scope>IDENTIFICATION</scope>
</reference>
<dbReference type="RefSeq" id="XP_026729564.1">
    <property type="nucleotide sequence ID" value="XM_026873763.1"/>
</dbReference>
<dbReference type="PANTHER" id="PTHR23227:SF67">
    <property type="entry name" value="CRANIOFACIAL DEVELOPMENT PROTEIN 2-LIKE"/>
    <property type="match status" value="1"/>
</dbReference>
<evidence type="ECO:0000256" key="1">
    <source>
        <dbReference type="SAM" id="MobiDB-lite"/>
    </source>
</evidence>
<feature type="region of interest" description="Disordered" evidence="1">
    <location>
        <begin position="1"/>
        <end position="47"/>
    </location>
</feature>
<feature type="compositionally biased region" description="Basic residues" evidence="1">
    <location>
        <begin position="38"/>
        <end position="47"/>
    </location>
</feature>
<dbReference type="PANTHER" id="PTHR23227">
    <property type="entry name" value="BUCENTAUR RELATED"/>
    <property type="match status" value="1"/>
</dbReference>
<sequence>MDKINDLSDRARAYPSGDAQGQHPALVGSGQGLSHQNGRVRRKKRAQSVREVRLRCASWNIGTMTGRGKELADVLKRQRINVACLQETKWRGGSDGKRNGVGVVLDNRLKESVIDVKRVNDRLIAVKVIVDDIIFNIVSVYAPQSGCEESVKEKFWNDFDCLMMNVQDNEEVFIGGDFNGHVGRESDGYERVHGGWGLGNRNVDGEALLLAACAFDLAITNTWFKKRKEHLITYKTGHHATQIDFFLIKRRSLCCVKSCKVLPAEALVTQHRLIVLEVKFSVSPKIRKHRRPPKTRWRMLQKEECATMFRNQVVDKMTEMSDMEGKSVNECWNEMAKFIRKSAKDVCGESKGKGLIDRDTWWWNEEVQNVLKEKKVAFKEWQGVEIMNVSLKDEKKALYNECKKRAKKAVAVTRARAQKRLYETLDSPIGQKVLYRITKERERRARYVIHMKCMKDECGDLLCEDDKIKERWKVYFEKLMNEENDWNGILQEAQVNNSLEEVMTAVKGMKDGKALGPDAITR</sequence>
<dbReference type="InParanoid" id="A0A7E5VMM3"/>
<accession>A0A7E5VMM3</accession>
<dbReference type="GeneID" id="113495154"/>
<dbReference type="OrthoDB" id="418748at2759"/>
<dbReference type="SUPFAM" id="SSF56219">
    <property type="entry name" value="DNase I-like"/>
    <property type="match status" value="1"/>
</dbReference>
<feature type="compositionally biased region" description="Basic and acidic residues" evidence="1">
    <location>
        <begin position="1"/>
        <end position="12"/>
    </location>
</feature>
<gene>
    <name evidence="3" type="primary">LOC113495154</name>
</gene>
<dbReference type="KEGG" id="tnl:113495154"/>
<name>A0A7E5VMM3_TRINI</name>
<dbReference type="Gene3D" id="3.60.10.10">
    <property type="entry name" value="Endonuclease/exonuclease/phosphatase"/>
    <property type="match status" value="1"/>
</dbReference>
<dbReference type="CDD" id="cd09076">
    <property type="entry name" value="L1-EN"/>
    <property type="match status" value="1"/>
</dbReference>
<dbReference type="GO" id="GO:0003824">
    <property type="term" value="F:catalytic activity"/>
    <property type="evidence" value="ECO:0007669"/>
    <property type="project" value="InterPro"/>
</dbReference>